<evidence type="ECO:0000313" key="1">
    <source>
        <dbReference type="EMBL" id="EFA76362.1"/>
    </source>
</evidence>
<protein>
    <submittedName>
        <fullName evidence="1">Uncharacterized protein</fullName>
    </submittedName>
</protein>
<dbReference type="EMBL" id="ADBJ01000047">
    <property type="protein sequence ID" value="EFA76362.1"/>
    <property type="molecule type" value="Genomic_DNA"/>
</dbReference>
<dbReference type="GeneID" id="31365598"/>
<gene>
    <name evidence="1" type="ORF">PPL_10127</name>
</gene>
<accession>D3BQE2</accession>
<dbReference type="InParanoid" id="D3BQE2"/>
<sequence>MTPTFIKLSCGWWCEYPINYRQNRTKMVVGLAGLFTALYFTSKAFEVTIVQNSTQLFDYFLFTNQIKLKQ</sequence>
<dbReference type="RefSeq" id="XP_020428494.1">
    <property type="nucleotide sequence ID" value="XM_020580909.1"/>
</dbReference>
<proteinExistence type="predicted"/>
<keyword evidence="2" id="KW-1185">Reference proteome</keyword>
<name>D3BQE2_HETP5</name>
<dbReference type="Proteomes" id="UP000001396">
    <property type="component" value="Unassembled WGS sequence"/>
</dbReference>
<reference evidence="1 2" key="1">
    <citation type="journal article" date="2011" name="Genome Res.">
        <title>Phylogeny-wide analysis of social amoeba genomes highlights ancient origins for complex intercellular communication.</title>
        <authorList>
            <person name="Heidel A.J."/>
            <person name="Lawal H.M."/>
            <person name="Felder M."/>
            <person name="Schilde C."/>
            <person name="Helps N.R."/>
            <person name="Tunggal B."/>
            <person name="Rivero F."/>
            <person name="John U."/>
            <person name="Schleicher M."/>
            <person name="Eichinger L."/>
            <person name="Platzer M."/>
            <person name="Noegel A.A."/>
            <person name="Schaap P."/>
            <person name="Gloeckner G."/>
        </authorList>
    </citation>
    <scope>NUCLEOTIDE SEQUENCE [LARGE SCALE GENOMIC DNA]</scope>
    <source>
        <strain evidence="2">ATCC 26659 / Pp 5 / PN500</strain>
    </source>
</reference>
<organism evidence="1 2">
    <name type="scientific">Heterostelium pallidum (strain ATCC 26659 / Pp 5 / PN500)</name>
    <name type="common">Cellular slime mold</name>
    <name type="synonym">Polysphondylium pallidum</name>
    <dbReference type="NCBI Taxonomy" id="670386"/>
    <lineage>
        <taxon>Eukaryota</taxon>
        <taxon>Amoebozoa</taxon>
        <taxon>Evosea</taxon>
        <taxon>Eumycetozoa</taxon>
        <taxon>Dictyostelia</taxon>
        <taxon>Acytosteliales</taxon>
        <taxon>Acytosteliaceae</taxon>
        <taxon>Heterostelium</taxon>
    </lineage>
</organism>
<comment type="caution">
    <text evidence="1">The sequence shown here is derived from an EMBL/GenBank/DDBJ whole genome shotgun (WGS) entry which is preliminary data.</text>
</comment>
<evidence type="ECO:0000313" key="2">
    <source>
        <dbReference type="Proteomes" id="UP000001396"/>
    </source>
</evidence>
<dbReference type="AlphaFoldDB" id="D3BQE2"/>